<protein>
    <submittedName>
        <fullName evidence="6">HTH-type transcriptional regulator lrpC</fullName>
    </submittedName>
    <submittedName>
        <fullName evidence="5">Lrp/AsnC family transcriptional regulator</fullName>
    </submittedName>
</protein>
<evidence type="ECO:0000256" key="1">
    <source>
        <dbReference type="ARBA" id="ARBA00023015"/>
    </source>
</evidence>
<dbReference type="InterPro" id="IPR011008">
    <property type="entry name" value="Dimeric_a/b-barrel"/>
</dbReference>
<dbReference type="GO" id="GO:0043200">
    <property type="term" value="P:response to amino acid"/>
    <property type="evidence" value="ECO:0007669"/>
    <property type="project" value="TreeGrafter"/>
</dbReference>
<dbReference type="Pfam" id="PF01037">
    <property type="entry name" value="AsnC_trans_reg"/>
    <property type="match status" value="1"/>
</dbReference>
<dbReference type="EMBL" id="JADULK010000001">
    <property type="protein sequence ID" value="MBH1928304.1"/>
    <property type="molecule type" value="Genomic_DNA"/>
</dbReference>
<dbReference type="Proteomes" id="UP000307968">
    <property type="component" value="Chromosome"/>
</dbReference>
<evidence type="ECO:0000313" key="6">
    <source>
        <dbReference type="EMBL" id="VEA72574.1"/>
    </source>
</evidence>
<dbReference type="RefSeq" id="WP_015671518.1">
    <property type="nucleotide sequence ID" value="NZ_CAMIPJ010000003.1"/>
</dbReference>
<evidence type="ECO:0000313" key="8">
    <source>
        <dbReference type="EMBL" id="VTP61159.1"/>
    </source>
</evidence>
<dbReference type="PANTHER" id="PTHR30154:SF51">
    <property type="entry name" value="ASNC-FAMILY TRANSCRIPTIONAL REGULATORY PROTEIN"/>
    <property type="match status" value="1"/>
</dbReference>
<dbReference type="InterPro" id="IPR019888">
    <property type="entry name" value="Tscrpt_reg_AsnC-like"/>
</dbReference>
<dbReference type="GeneID" id="61764875"/>
<dbReference type="Gene3D" id="1.10.10.10">
    <property type="entry name" value="Winged helix-like DNA-binding domain superfamily/Winged helix DNA-binding domain"/>
    <property type="match status" value="1"/>
</dbReference>
<dbReference type="Pfam" id="PF13412">
    <property type="entry name" value="HTH_24"/>
    <property type="match status" value="1"/>
</dbReference>
<dbReference type="GO" id="GO:0005829">
    <property type="term" value="C:cytosol"/>
    <property type="evidence" value="ECO:0007669"/>
    <property type="project" value="TreeGrafter"/>
</dbReference>
<evidence type="ECO:0000313" key="11">
    <source>
        <dbReference type="Proteomes" id="UP000307968"/>
    </source>
</evidence>
<evidence type="ECO:0000256" key="3">
    <source>
        <dbReference type="ARBA" id="ARBA00023163"/>
    </source>
</evidence>
<dbReference type="SMART" id="SM00344">
    <property type="entry name" value="HTH_ASNC"/>
    <property type="match status" value="1"/>
</dbReference>
<feature type="domain" description="HTH asnC-type" evidence="4">
    <location>
        <begin position="1"/>
        <end position="62"/>
    </location>
</feature>
<dbReference type="EMBL" id="LR134493">
    <property type="protein sequence ID" value="VEI61130.1"/>
    <property type="molecule type" value="Genomic_DNA"/>
</dbReference>
<dbReference type="AlphaFoldDB" id="A0A3S4FU56"/>
<dbReference type="PANTHER" id="PTHR30154">
    <property type="entry name" value="LEUCINE-RESPONSIVE REGULATORY PROTEIN"/>
    <property type="match status" value="1"/>
</dbReference>
<name>A0A3S4FU56_SERRU</name>
<dbReference type="Proteomes" id="UP000271603">
    <property type="component" value="Chromosome"/>
</dbReference>
<dbReference type="InterPro" id="IPR000485">
    <property type="entry name" value="AsnC-type_HTH_dom"/>
</dbReference>
<dbReference type="SUPFAM" id="SSF54909">
    <property type="entry name" value="Dimeric alpha+beta barrel"/>
    <property type="match status" value="1"/>
</dbReference>
<sequence>MDIIDHQILALLAEDARMSLKTLSAKVGLSSPSTSERLRRLEESGVIQGYTLNVNLQALGYGFQSLVRLKPLPGMLKKVEQMVAAIPEVVECDKVTGEDCFIIRLAARSLEQLDQILDRLAEQAQSNTSIVKTTPVKRRLPPLAL</sequence>
<keyword evidence="12" id="KW-1185">Reference proteome</keyword>
<evidence type="ECO:0000259" key="4">
    <source>
        <dbReference type="PROSITE" id="PS50956"/>
    </source>
</evidence>
<evidence type="ECO:0000313" key="9">
    <source>
        <dbReference type="Proteomes" id="UP000271603"/>
    </source>
</evidence>
<dbReference type="EMBL" id="LR134155">
    <property type="protein sequence ID" value="VEA72574.1"/>
    <property type="molecule type" value="Genomic_DNA"/>
</dbReference>
<reference evidence="9 10" key="1">
    <citation type="submission" date="2018-12" db="EMBL/GenBank/DDBJ databases">
        <authorList>
            <consortium name="Pathogen Informatics"/>
        </authorList>
    </citation>
    <scope>NUCLEOTIDE SEQUENCE [LARGE SCALE GENOMIC DNA]</scope>
    <source>
        <strain evidence="7 10">NCTC10036</strain>
        <strain evidence="8 11">NCTC12971</strain>
        <strain evidence="6 9">NCTC9419</strain>
    </source>
</reference>
<gene>
    <name evidence="6" type="primary">lrpC</name>
    <name evidence="5" type="ORF">I5U13_01315</name>
    <name evidence="7" type="ORF">NCTC10036_00094</name>
    <name evidence="8" type="ORF">NCTC12971_01667</name>
    <name evidence="6" type="ORF">NCTC9419_04188</name>
</gene>
<dbReference type="InterPro" id="IPR019887">
    <property type="entry name" value="Tscrpt_reg_AsnC/Lrp_C"/>
</dbReference>
<evidence type="ECO:0000313" key="12">
    <source>
        <dbReference type="Proteomes" id="UP000624159"/>
    </source>
</evidence>
<keyword evidence="3" id="KW-0804">Transcription</keyword>
<evidence type="ECO:0000313" key="5">
    <source>
        <dbReference type="EMBL" id="MBH1928304.1"/>
    </source>
</evidence>
<organism evidence="6 9">
    <name type="scientific">Serratia rubidaea</name>
    <name type="common">Serratia marinorubra</name>
    <dbReference type="NCBI Taxonomy" id="61652"/>
    <lineage>
        <taxon>Bacteria</taxon>
        <taxon>Pseudomonadati</taxon>
        <taxon>Pseudomonadota</taxon>
        <taxon>Gammaproteobacteria</taxon>
        <taxon>Enterobacterales</taxon>
        <taxon>Yersiniaceae</taxon>
        <taxon>Serratia</taxon>
    </lineage>
</organism>
<dbReference type="PRINTS" id="PR00033">
    <property type="entry name" value="HTHASNC"/>
</dbReference>
<keyword evidence="2" id="KW-0238">DNA-binding</keyword>
<dbReference type="InterPro" id="IPR036388">
    <property type="entry name" value="WH-like_DNA-bd_sf"/>
</dbReference>
<evidence type="ECO:0000313" key="7">
    <source>
        <dbReference type="EMBL" id="VEI61130.1"/>
    </source>
</evidence>
<dbReference type="STRING" id="61652.AXX16_3735"/>
<reference evidence="5 12" key="2">
    <citation type="submission" date="2020-11" db="EMBL/GenBank/DDBJ databases">
        <title>Enhanced detection system for hospital associated transmission using whole genome sequencing surveillance.</title>
        <authorList>
            <person name="Harrison L.H."/>
            <person name="Van Tyne D."/>
            <person name="Marsh J.W."/>
            <person name="Griffith M.P."/>
            <person name="Snyder D.J."/>
            <person name="Cooper V.S."/>
            <person name="Mustapha M."/>
        </authorList>
    </citation>
    <scope>NUCLEOTIDE SEQUENCE [LARGE SCALE GENOMIC DNA]</scope>
    <source>
        <strain evidence="5 12">SER00230</strain>
    </source>
</reference>
<keyword evidence="1" id="KW-0805">Transcription regulation</keyword>
<dbReference type="PROSITE" id="PS50956">
    <property type="entry name" value="HTH_ASNC_2"/>
    <property type="match status" value="1"/>
</dbReference>
<dbReference type="GO" id="GO:0043565">
    <property type="term" value="F:sequence-specific DNA binding"/>
    <property type="evidence" value="ECO:0007669"/>
    <property type="project" value="InterPro"/>
</dbReference>
<accession>A0A3S4FU56</accession>
<evidence type="ECO:0000313" key="10">
    <source>
        <dbReference type="Proteomes" id="UP000281904"/>
    </source>
</evidence>
<dbReference type="EMBL" id="LR590463">
    <property type="protein sequence ID" value="VTP61159.1"/>
    <property type="molecule type" value="Genomic_DNA"/>
</dbReference>
<dbReference type="Proteomes" id="UP000624159">
    <property type="component" value="Unassembled WGS sequence"/>
</dbReference>
<dbReference type="SUPFAM" id="SSF46785">
    <property type="entry name" value="Winged helix' DNA-binding domain"/>
    <property type="match status" value="1"/>
</dbReference>
<dbReference type="Proteomes" id="UP000281904">
    <property type="component" value="Chromosome"/>
</dbReference>
<dbReference type="Gene3D" id="3.30.70.920">
    <property type="match status" value="1"/>
</dbReference>
<dbReference type="InterPro" id="IPR036390">
    <property type="entry name" value="WH_DNA-bd_sf"/>
</dbReference>
<evidence type="ECO:0000256" key="2">
    <source>
        <dbReference type="ARBA" id="ARBA00023125"/>
    </source>
</evidence>
<proteinExistence type="predicted"/>